<evidence type="ECO:0000313" key="1">
    <source>
        <dbReference type="EMBL" id="TQM02980.1"/>
    </source>
</evidence>
<keyword evidence="2" id="KW-1185">Reference proteome</keyword>
<dbReference type="PANTHER" id="PTHR45985:SF3">
    <property type="entry name" value="CHITIN DEACETYLASE-LIKE 4"/>
    <property type="match status" value="1"/>
</dbReference>
<proteinExistence type="predicted"/>
<gene>
    <name evidence="1" type="ORF">FB558_7627</name>
</gene>
<dbReference type="PANTHER" id="PTHR45985">
    <property type="match status" value="1"/>
</dbReference>
<dbReference type="Proteomes" id="UP000315677">
    <property type="component" value="Unassembled WGS sequence"/>
</dbReference>
<dbReference type="Gene3D" id="3.20.20.370">
    <property type="entry name" value="Glycoside hydrolase/deacetylase"/>
    <property type="match status" value="1"/>
</dbReference>
<evidence type="ECO:0008006" key="3">
    <source>
        <dbReference type="Google" id="ProtNLM"/>
    </source>
</evidence>
<name>A0A543D0V0_9PSEU</name>
<dbReference type="InterPro" id="IPR011330">
    <property type="entry name" value="Glyco_hydro/deAcase_b/a-brl"/>
</dbReference>
<accession>A0A543D0V0</accession>
<dbReference type="EMBL" id="VFPA01000006">
    <property type="protein sequence ID" value="TQM02980.1"/>
    <property type="molecule type" value="Genomic_DNA"/>
</dbReference>
<dbReference type="AlphaFoldDB" id="A0A543D0V0"/>
<dbReference type="OrthoDB" id="438898at2"/>
<reference evidence="1 2" key="1">
    <citation type="submission" date="2019-06" db="EMBL/GenBank/DDBJ databases">
        <title>Sequencing the genomes of 1000 actinobacteria strains.</title>
        <authorList>
            <person name="Klenk H.-P."/>
        </authorList>
    </citation>
    <scope>NUCLEOTIDE SEQUENCE [LARGE SCALE GENOMIC DNA]</scope>
    <source>
        <strain evidence="1 2">DSM 45301</strain>
    </source>
</reference>
<comment type="caution">
    <text evidence="1">The sequence shown here is derived from an EMBL/GenBank/DDBJ whole genome shotgun (WGS) entry which is preliminary data.</text>
</comment>
<organism evidence="1 2">
    <name type="scientific">Pseudonocardia kunmingensis</name>
    <dbReference type="NCBI Taxonomy" id="630975"/>
    <lineage>
        <taxon>Bacteria</taxon>
        <taxon>Bacillati</taxon>
        <taxon>Actinomycetota</taxon>
        <taxon>Actinomycetes</taxon>
        <taxon>Pseudonocardiales</taxon>
        <taxon>Pseudonocardiaceae</taxon>
        <taxon>Pseudonocardia</taxon>
    </lineage>
</organism>
<dbReference type="SUPFAM" id="SSF88713">
    <property type="entry name" value="Glycoside hydrolase/deacetylase"/>
    <property type="match status" value="1"/>
</dbReference>
<sequence>MGRDGRRGGRRGLRLRDQLLLAGALVLVLVLLVGQQLPAPSATAEPDAAESDVAVDPVQAHVDRAGARLARWMRPLAPGERPPQFVLFSFDGAGSHRHWQRMLAVAAQAEARFTGFLSGVYLVPDDERTRYRPPGHAPGRSAIGFGGSRQEVDVLIADLMEARRRGHEIGTHYNGHFCAGDAPGVGDWSRAMWASELEQFSAFVDAARERGLELDPVRGGRTPCLEGRWSQAYPAMREHGLTYDASRPTDGIVWPTTSHGMRVYWMPSVEVAALGEQVLLMDYNLWLALNGGRDEPERAAEFGEVALAAYRDAYRAALDGNRAPLVLGNHFNNWSGGGFSDAIARFMAEVCVLPETVCATHSDVSAWIDMQDPAVLDAWRSRPPSGLR</sequence>
<dbReference type="InterPro" id="IPR052740">
    <property type="entry name" value="CE4"/>
</dbReference>
<evidence type="ECO:0000313" key="2">
    <source>
        <dbReference type="Proteomes" id="UP000315677"/>
    </source>
</evidence>
<dbReference type="GO" id="GO:0005975">
    <property type="term" value="P:carbohydrate metabolic process"/>
    <property type="evidence" value="ECO:0007669"/>
    <property type="project" value="InterPro"/>
</dbReference>
<protein>
    <recommendedName>
        <fullName evidence="3">Polysaccharide deacetylase</fullName>
    </recommendedName>
</protein>
<dbReference type="RefSeq" id="WP_142062629.1">
    <property type="nucleotide sequence ID" value="NZ_VFPA01000006.1"/>
</dbReference>